<name>A0A9N9QYM4_9NEOP</name>
<gene>
    <name evidence="2" type="ORF">DIATSA_LOCUS3934</name>
</gene>
<dbReference type="Proteomes" id="UP001153714">
    <property type="component" value="Chromosome 15"/>
</dbReference>
<organism evidence="2 3">
    <name type="scientific">Diatraea saccharalis</name>
    <name type="common">sugarcane borer</name>
    <dbReference type="NCBI Taxonomy" id="40085"/>
    <lineage>
        <taxon>Eukaryota</taxon>
        <taxon>Metazoa</taxon>
        <taxon>Ecdysozoa</taxon>
        <taxon>Arthropoda</taxon>
        <taxon>Hexapoda</taxon>
        <taxon>Insecta</taxon>
        <taxon>Pterygota</taxon>
        <taxon>Neoptera</taxon>
        <taxon>Endopterygota</taxon>
        <taxon>Lepidoptera</taxon>
        <taxon>Glossata</taxon>
        <taxon>Ditrysia</taxon>
        <taxon>Pyraloidea</taxon>
        <taxon>Crambidae</taxon>
        <taxon>Crambinae</taxon>
        <taxon>Diatraea</taxon>
    </lineage>
</organism>
<dbReference type="OrthoDB" id="6861720at2759"/>
<reference evidence="2" key="2">
    <citation type="submission" date="2022-10" db="EMBL/GenBank/DDBJ databases">
        <authorList>
            <consortium name="ENA_rothamsted_submissions"/>
            <consortium name="culmorum"/>
            <person name="King R."/>
        </authorList>
    </citation>
    <scope>NUCLEOTIDE SEQUENCE</scope>
</reference>
<feature type="chain" id="PRO_5040467102" evidence="1">
    <location>
        <begin position="19"/>
        <end position="107"/>
    </location>
</feature>
<sequence length="107" mass="12653">MRLFICLVLLGFLWCVSCKNVNFGNKTSSCKRRDKVFCEAIPWKKRVYYYEYTGPDDLIIKAVYCYDYQNSEASVNLTEGGPGYNYVSLRMKSQRSYRLDYTIEIYD</sequence>
<dbReference type="EMBL" id="OU893346">
    <property type="protein sequence ID" value="CAG9785940.1"/>
    <property type="molecule type" value="Genomic_DNA"/>
</dbReference>
<accession>A0A9N9QYM4</accession>
<keyword evidence="3" id="KW-1185">Reference proteome</keyword>
<dbReference type="AlphaFoldDB" id="A0A9N9QYM4"/>
<feature type="signal peptide" evidence="1">
    <location>
        <begin position="1"/>
        <end position="18"/>
    </location>
</feature>
<keyword evidence="1" id="KW-0732">Signal</keyword>
<evidence type="ECO:0000256" key="1">
    <source>
        <dbReference type="SAM" id="SignalP"/>
    </source>
</evidence>
<proteinExistence type="predicted"/>
<dbReference type="Pfam" id="PF15868">
    <property type="entry name" value="MBF2"/>
    <property type="match status" value="1"/>
</dbReference>
<reference evidence="2" key="1">
    <citation type="submission" date="2021-12" db="EMBL/GenBank/DDBJ databases">
        <authorList>
            <person name="King R."/>
        </authorList>
    </citation>
    <scope>NUCLEOTIDE SEQUENCE</scope>
</reference>
<protein>
    <submittedName>
        <fullName evidence="2">Uncharacterized protein</fullName>
    </submittedName>
</protein>
<evidence type="ECO:0000313" key="3">
    <source>
        <dbReference type="Proteomes" id="UP001153714"/>
    </source>
</evidence>
<dbReference type="InterPro" id="IPR031734">
    <property type="entry name" value="MBF2"/>
</dbReference>
<evidence type="ECO:0000313" key="2">
    <source>
        <dbReference type="EMBL" id="CAG9785940.1"/>
    </source>
</evidence>